<dbReference type="AlphaFoldDB" id="A0A815CE04"/>
<dbReference type="EMBL" id="CAJNOQ010011668">
    <property type="protein sequence ID" value="CAF1282308.1"/>
    <property type="molecule type" value="Genomic_DNA"/>
</dbReference>
<dbReference type="PRINTS" id="PR01415">
    <property type="entry name" value="ANKYRIN"/>
</dbReference>
<dbReference type="EMBL" id="CAJNOK010000421">
    <property type="protein sequence ID" value="CAF0751886.1"/>
    <property type="molecule type" value="Genomic_DNA"/>
</dbReference>
<protein>
    <submittedName>
        <fullName evidence="5">Uncharacterized protein</fullName>
    </submittedName>
</protein>
<feature type="repeat" description="ANK" evidence="3">
    <location>
        <begin position="165"/>
        <end position="197"/>
    </location>
</feature>
<dbReference type="PANTHER" id="PTHR24173">
    <property type="entry name" value="ANKYRIN REPEAT CONTAINING"/>
    <property type="match status" value="1"/>
</dbReference>
<evidence type="ECO:0000313" key="5">
    <source>
        <dbReference type="EMBL" id="CAF1282308.1"/>
    </source>
</evidence>
<gene>
    <name evidence="5" type="ORF">GPM918_LOCUS27614</name>
    <name evidence="4" type="ORF">OVA965_LOCUS2061</name>
    <name evidence="7" type="ORF">SRO942_LOCUS27964</name>
    <name evidence="6" type="ORF">TMI583_LOCUS2061</name>
</gene>
<keyword evidence="1" id="KW-0677">Repeat</keyword>
<dbReference type="PANTHER" id="PTHR24173:SF74">
    <property type="entry name" value="ANKYRIN REPEAT DOMAIN-CONTAINING PROTEIN 16"/>
    <property type="match status" value="1"/>
</dbReference>
<dbReference type="PROSITE" id="PS50297">
    <property type="entry name" value="ANK_REP_REGION"/>
    <property type="match status" value="2"/>
</dbReference>
<dbReference type="Proteomes" id="UP000677228">
    <property type="component" value="Unassembled WGS sequence"/>
</dbReference>
<evidence type="ECO:0000256" key="3">
    <source>
        <dbReference type="PROSITE-ProRule" id="PRU00023"/>
    </source>
</evidence>
<feature type="repeat" description="ANK" evidence="3">
    <location>
        <begin position="66"/>
        <end position="98"/>
    </location>
</feature>
<evidence type="ECO:0000256" key="1">
    <source>
        <dbReference type="ARBA" id="ARBA00022737"/>
    </source>
</evidence>
<feature type="repeat" description="ANK" evidence="3">
    <location>
        <begin position="131"/>
        <end position="164"/>
    </location>
</feature>
<evidence type="ECO:0000313" key="8">
    <source>
        <dbReference type="Proteomes" id="UP000663829"/>
    </source>
</evidence>
<dbReference type="PROSITE" id="PS50088">
    <property type="entry name" value="ANK_REPEAT"/>
    <property type="match status" value="4"/>
</dbReference>
<dbReference type="InterPro" id="IPR002110">
    <property type="entry name" value="Ankyrin_rpt"/>
</dbReference>
<organism evidence="5 8">
    <name type="scientific">Didymodactylos carnosus</name>
    <dbReference type="NCBI Taxonomy" id="1234261"/>
    <lineage>
        <taxon>Eukaryota</taxon>
        <taxon>Metazoa</taxon>
        <taxon>Spiralia</taxon>
        <taxon>Gnathifera</taxon>
        <taxon>Rotifera</taxon>
        <taxon>Eurotatoria</taxon>
        <taxon>Bdelloidea</taxon>
        <taxon>Philodinida</taxon>
        <taxon>Philodinidae</taxon>
        <taxon>Didymodactylos</taxon>
    </lineage>
</organism>
<feature type="repeat" description="ANK" evidence="3">
    <location>
        <begin position="98"/>
        <end position="130"/>
    </location>
</feature>
<proteinExistence type="predicted"/>
<keyword evidence="2 3" id="KW-0040">ANK repeat</keyword>
<reference evidence="5" key="1">
    <citation type="submission" date="2021-02" db="EMBL/GenBank/DDBJ databases">
        <authorList>
            <person name="Nowell W R."/>
        </authorList>
    </citation>
    <scope>NUCLEOTIDE SEQUENCE</scope>
</reference>
<evidence type="ECO:0000313" key="4">
    <source>
        <dbReference type="EMBL" id="CAF0751886.1"/>
    </source>
</evidence>
<name>A0A815CE04_9BILA</name>
<dbReference type="OrthoDB" id="5948321at2759"/>
<dbReference type="EMBL" id="CAJOBA010000421">
    <property type="protein sequence ID" value="CAF3530702.1"/>
    <property type="molecule type" value="Genomic_DNA"/>
</dbReference>
<accession>A0A815CE04</accession>
<dbReference type="SUPFAM" id="SSF48403">
    <property type="entry name" value="Ankyrin repeat"/>
    <property type="match status" value="1"/>
</dbReference>
<dbReference type="Gene3D" id="1.25.40.20">
    <property type="entry name" value="Ankyrin repeat-containing domain"/>
    <property type="match status" value="3"/>
</dbReference>
<keyword evidence="8" id="KW-1185">Reference proteome</keyword>
<dbReference type="Proteomes" id="UP000682733">
    <property type="component" value="Unassembled WGS sequence"/>
</dbReference>
<comment type="caution">
    <text evidence="5">The sequence shown here is derived from an EMBL/GenBank/DDBJ whole genome shotgun (WGS) entry which is preliminary data.</text>
</comment>
<dbReference type="EMBL" id="CAJOBC010028458">
    <property type="protein sequence ID" value="CAF4078542.1"/>
    <property type="molecule type" value="Genomic_DNA"/>
</dbReference>
<sequence length="214" mass="22940">MVASLLVCKRARRARCGQTIRTKQSLRLLDIPDKNGHYPLMHACVKLDAEYILLNHGAKVDATTETGRTALMVAAGCGFKKACVLLVDAGANVNTRDNKCSVLHKAIDSNNVDTVVYLLQKGAKATEPDNQNWTPLFRAVSVNCHPDIIKSLIDHGADVNVTDKEGTSALAMSVIHGNLASAQHLIRAGADIHTTTKHGKTLLQLASASGRNVS</sequence>
<dbReference type="Proteomes" id="UP000681722">
    <property type="component" value="Unassembled WGS sequence"/>
</dbReference>
<dbReference type="Pfam" id="PF12796">
    <property type="entry name" value="Ank_2"/>
    <property type="match status" value="1"/>
</dbReference>
<dbReference type="SMART" id="SM00248">
    <property type="entry name" value="ANK"/>
    <property type="match status" value="5"/>
</dbReference>
<evidence type="ECO:0000313" key="7">
    <source>
        <dbReference type="EMBL" id="CAF4078542.1"/>
    </source>
</evidence>
<dbReference type="InterPro" id="IPR036770">
    <property type="entry name" value="Ankyrin_rpt-contain_sf"/>
</dbReference>
<dbReference type="Proteomes" id="UP000663829">
    <property type="component" value="Unassembled WGS sequence"/>
</dbReference>
<evidence type="ECO:0000256" key="2">
    <source>
        <dbReference type="ARBA" id="ARBA00023043"/>
    </source>
</evidence>
<evidence type="ECO:0000313" key="6">
    <source>
        <dbReference type="EMBL" id="CAF3530702.1"/>
    </source>
</evidence>